<proteinExistence type="predicted"/>
<dbReference type="EMBL" id="JBFOLJ010000020">
    <property type="protein sequence ID" value="KAL2462799.1"/>
    <property type="molecule type" value="Genomic_DNA"/>
</dbReference>
<gene>
    <name evidence="1" type="ORF">Fot_54036</name>
</gene>
<evidence type="ECO:0000313" key="1">
    <source>
        <dbReference type="EMBL" id="KAL2462799.1"/>
    </source>
</evidence>
<accession>A0ABD1PFW6</accession>
<evidence type="ECO:0000313" key="2">
    <source>
        <dbReference type="Proteomes" id="UP001604277"/>
    </source>
</evidence>
<sequence>MAVSEASEANQIIESPSKNKEISVLNALEQYAGGGFIVLLEQIDCGFGLRETMHKNPVKQLIEYDLNNIGLDNLSAKNMSEMLLDTFLETVMKLWIFQTYDTIINLLDPLQVVRV</sequence>
<protein>
    <submittedName>
        <fullName evidence="1">Uncharacterized protein</fullName>
    </submittedName>
</protein>
<dbReference type="AlphaFoldDB" id="A0ABD1PFW6"/>
<reference evidence="2" key="1">
    <citation type="submission" date="2024-07" db="EMBL/GenBank/DDBJ databases">
        <title>Two chromosome-level genome assemblies of Korean endemic species Abeliophyllum distichum and Forsythia ovata (Oleaceae).</title>
        <authorList>
            <person name="Jang H."/>
        </authorList>
    </citation>
    <scope>NUCLEOTIDE SEQUENCE [LARGE SCALE GENOMIC DNA]</scope>
</reference>
<comment type="caution">
    <text evidence="1">The sequence shown here is derived from an EMBL/GenBank/DDBJ whole genome shotgun (WGS) entry which is preliminary data.</text>
</comment>
<keyword evidence="2" id="KW-1185">Reference proteome</keyword>
<dbReference type="Proteomes" id="UP001604277">
    <property type="component" value="Unassembled WGS sequence"/>
</dbReference>
<organism evidence="1 2">
    <name type="scientific">Forsythia ovata</name>
    <dbReference type="NCBI Taxonomy" id="205694"/>
    <lineage>
        <taxon>Eukaryota</taxon>
        <taxon>Viridiplantae</taxon>
        <taxon>Streptophyta</taxon>
        <taxon>Embryophyta</taxon>
        <taxon>Tracheophyta</taxon>
        <taxon>Spermatophyta</taxon>
        <taxon>Magnoliopsida</taxon>
        <taxon>eudicotyledons</taxon>
        <taxon>Gunneridae</taxon>
        <taxon>Pentapetalae</taxon>
        <taxon>asterids</taxon>
        <taxon>lamiids</taxon>
        <taxon>Lamiales</taxon>
        <taxon>Oleaceae</taxon>
        <taxon>Forsythieae</taxon>
        <taxon>Forsythia</taxon>
    </lineage>
</organism>
<name>A0ABD1PFW6_9LAMI</name>